<dbReference type="RefSeq" id="WP_012853900.1">
    <property type="nucleotide sequence ID" value="NC_013510.1"/>
</dbReference>
<keyword evidence="1" id="KW-0863">Zinc-finger</keyword>
<evidence type="ECO:0000259" key="2">
    <source>
        <dbReference type="PROSITE" id="PS50966"/>
    </source>
</evidence>
<dbReference type="HOGENOM" id="CLU_053146_2_2_11"/>
<keyword evidence="1" id="KW-0479">Metal-binding</keyword>
<dbReference type="Proteomes" id="UP000001918">
    <property type="component" value="Chromosome"/>
</dbReference>
<dbReference type="PANTHER" id="PTHR38133">
    <property type="entry name" value="SLR1429 PROTEIN"/>
    <property type="match status" value="1"/>
</dbReference>
<feature type="domain" description="SWIM-type" evidence="2">
    <location>
        <begin position="116"/>
        <end position="152"/>
    </location>
</feature>
<evidence type="ECO:0000256" key="1">
    <source>
        <dbReference type="PROSITE-ProRule" id="PRU00325"/>
    </source>
</evidence>
<dbReference type="STRING" id="471852.Tcur_3581"/>
<dbReference type="InterPro" id="IPR007527">
    <property type="entry name" value="Znf_SWIM"/>
</dbReference>
<evidence type="ECO:0000313" key="3">
    <source>
        <dbReference type="EMBL" id="ACY99116.1"/>
    </source>
</evidence>
<dbReference type="KEGG" id="tcu:Tcur_3581"/>
<organism evidence="3 4">
    <name type="scientific">Thermomonospora curvata (strain ATCC 19995 / DSM 43183 / JCM 3096 / KCTC 9072 / NBRC 15933 / NCIMB 10081 / Henssen B9)</name>
    <dbReference type="NCBI Taxonomy" id="471852"/>
    <lineage>
        <taxon>Bacteria</taxon>
        <taxon>Bacillati</taxon>
        <taxon>Actinomycetota</taxon>
        <taxon>Actinomycetes</taxon>
        <taxon>Streptosporangiales</taxon>
        <taxon>Thermomonosporaceae</taxon>
        <taxon>Thermomonospora</taxon>
    </lineage>
</organism>
<protein>
    <submittedName>
        <fullName evidence="3">Zinc finger SWIM domain protein</fullName>
    </submittedName>
</protein>
<evidence type="ECO:0000313" key="4">
    <source>
        <dbReference type="Proteomes" id="UP000001918"/>
    </source>
</evidence>
<name>D1ABU3_THECD</name>
<sequence length="253" mass="27546">MTAGDGGAAAAGDDAGRMWWSRRFLDVLGSFTDHGRLHRGWTYARQGRVKDLRVRPHEVSARVFGPEPYGVAIGVGPIDEDSWRAVAAELASQPLLRARLLEGETPPELEWAFAQAGVPLLPDSPHDLHLMCECPGYGEPCEHAAAVLCLLAEAFDRDPSLLLTWRGGSRERLLHGLRQASAKDAPDPFDVGDEPLRAAGFWTAGPAPAEPREHAAPAPPDLLLQLLDPPAIKIRRRPLTDVLRPAYEAMSRA</sequence>
<gene>
    <name evidence="3" type="ordered locus">Tcur_3581</name>
</gene>
<dbReference type="PROSITE" id="PS50966">
    <property type="entry name" value="ZF_SWIM"/>
    <property type="match status" value="1"/>
</dbReference>
<accession>D1ABU3</accession>
<dbReference type="eggNOG" id="COG4279">
    <property type="taxonomic scope" value="Bacteria"/>
</dbReference>
<proteinExistence type="predicted"/>
<dbReference type="PANTHER" id="PTHR38133:SF1">
    <property type="entry name" value="SLR1429 PROTEIN"/>
    <property type="match status" value="1"/>
</dbReference>
<keyword evidence="1" id="KW-0862">Zinc</keyword>
<dbReference type="GO" id="GO:0008270">
    <property type="term" value="F:zinc ion binding"/>
    <property type="evidence" value="ECO:0007669"/>
    <property type="project" value="UniProtKB-KW"/>
</dbReference>
<dbReference type="AlphaFoldDB" id="D1ABU3"/>
<dbReference type="EMBL" id="CP001738">
    <property type="protein sequence ID" value="ACY99116.1"/>
    <property type="molecule type" value="Genomic_DNA"/>
</dbReference>
<keyword evidence="4" id="KW-1185">Reference proteome</keyword>
<reference evidence="3 4" key="1">
    <citation type="journal article" date="2011" name="Stand. Genomic Sci.">
        <title>Complete genome sequence of Thermomonospora curvata type strain (B9).</title>
        <authorList>
            <person name="Chertkov O."/>
            <person name="Sikorski J."/>
            <person name="Nolan M."/>
            <person name="Lapidus A."/>
            <person name="Lucas S."/>
            <person name="Del Rio T.G."/>
            <person name="Tice H."/>
            <person name="Cheng J.F."/>
            <person name="Goodwin L."/>
            <person name="Pitluck S."/>
            <person name="Liolios K."/>
            <person name="Ivanova N."/>
            <person name="Mavromatis K."/>
            <person name="Mikhailova N."/>
            <person name="Ovchinnikova G."/>
            <person name="Pati A."/>
            <person name="Chen A."/>
            <person name="Palaniappan K."/>
            <person name="Djao O.D."/>
            <person name="Land M."/>
            <person name="Hauser L."/>
            <person name="Chang Y.J."/>
            <person name="Jeffries C.D."/>
            <person name="Brettin T."/>
            <person name="Han C."/>
            <person name="Detter J.C."/>
            <person name="Rohde M."/>
            <person name="Goker M."/>
            <person name="Woyke T."/>
            <person name="Bristow J."/>
            <person name="Eisen J.A."/>
            <person name="Markowitz V."/>
            <person name="Hugenholtz P."/>
            <person name="Klenk H.P."/>
            <person name="Kyrpides N.C."/>
        </authorList>
    </citation>
    <scope>NUCLEOTIDE SEQUENCE [LARGE SCALE GENOMIC DNA]</scope>
    <source>
        <strain evidence="4">ATCC 19995 / DSM 43183 / JCM 3096 / KCTC 9072 / NBRC 15933 / NCIMB 10081 / Henssen B9</strain>
    </source>
</reference>